<protein>
    <submittedName>
        <fullName evidence="4">Quinone oxidoreductase PIG3</fullName>
        <ecNumber evidence="4">1.-.-.-</ecNumber>
    </submittedName>
</protein>
<evidence type="ECO:0000313" key="5">
    <source>
        <dbReference type="Proteomes" id="UP000035720"/>
    </source>
</evidence>
<evidence type="ECO:0000256" key="2">
    <source>
        <dbReference type="ARBA" id="ARBA00023002"/>
    </source>
</evidence>
<dbReference type="PANTHER" id="PTHR48106:SF8">
    <property type="entry name" value="OS02G0805600 PROTEIN"/>
    <property type="match status" value="1"/>
</dbReference>
<evidence type="ECO:0000259" key="3">
    <source>
        <dbReference type="SMART" id="SM00829"/>
    </source>
</evidence>
<dbReference type="STRING" id="1193518.BN13_20046"/>
<dbReference type="Gene3D" id="3.40.50.720">
    <property type="entry name" value="NAD(P)-binding Rossmann-like Domain"/>
    <property type="match status" value="1"/>
</dbReference>
<dbReference type="SMART" id="SM00829">
    <property type="entry name" value="PKS_ER"/>
    <property type="match status" value="1"/>
</dbReference>
<dbReference type="InterPro" id="IPR013154">
    <property type="entry name" value="ADH-like_N"/>
</dbReference>
<reference evidence="4 5" key="1">
    <citation type="journal article" date="2013" name="ISME J.">
        <title>A metabolic model for members of the genus Tetrasphaera involved in enhanced biological phosphorus removal.</title>
        <authorList>
            <person name="Kristiansen R."/>
            <person name="Nguyen H.T.T."/>
            <person name="Saunders A.M."/>
            <person name="Nielsen J.L."/>
            <person name="Wimmer R."/>
            <person name="Le V.Q."/>
            <person name="McIlroy S.J."/>
            <person name="Petrovski S."/>
            <person name="Seviour R.J."/>
            <person name="Calteau A."/>
            <person name="Nielsen K.L."/>
            <person name="Nielsen P.H."/>
        </authorList>
    </citation>
    <scope>NUCLEOTIDE SEQUENCE [LARGE SCALE GENOMIC DNA]</scope>
    <source>
        <strain evidence="4 5">Ben 74</strain>
    </source>
</reference>
<sequence>MKAITIPSPGEPDALVLAEVPDPTPGQGEVRIRVAAAGVNRADVMQRKGFYPPPAGASAYPGLEVSGTIDALGEGVEGWAVGDEVCALLTGGGYAELVAVPATQLLPIPAGISVQDAAALPEVTCTVWSNVFLTANLQTGELFLCHGGSSGIGTMAIQLARAVGARVAVTAGSQDKLDVCRDLGAEVLINYRDEDFVARIKEATDGRGADVILDNMGAKYLPRNVDALAINGRLVVIGLQGGAVGELNLGQLLTKRAAVIATSLRARPLAEKATIVAAVREHVWPLIAESGNGESGTVRPVIQATYPLADAADAHRDLEASQHIGKLLLVASRFRCKRAGSGSGFVGLMLRGGGDSVGLVGVVDGVSGS</sequence>
<accession>A0A077M810</accession>
<dbReference type="InterPro" id="IPR013149">
    <property type="entry name" value="ADH-like_C"/>
</dbReference>
<dbReference type="SUPFAM" id="SSF50129">
    <property type="entry name" value="GroES-like"/>
    <property type="match status" value="1"/>
</dbReference>
<dbReference type="Gene3D" id="3.90.180.10">
    <property type="entry name" value="Medium-chain alcohol dehydrogenases, catalytic domain"/>
    <property type="match status" value="1"/>
</dbReference>
<dbReference type="Pfam" id="PF08240">
    <property type="entry name" value="ADH_N"/>
    <property type="match status" value="1"/>
</dbReference>
<dbReference type="InterPro" id="IPR020843">
    <property type="entry name" value="ER"/>
</dbReference>
<dbReference type="Pfam" id="PF00107">
    <property type="entry name" value="ADH_zinc_N"/>
    <property type="match status" value="1"/>
</dbReference>
<comment type="caution">
    <text evidence="4">The sequence shown here is derived from an EMBL/GenBank/DDBJ whole genome shotgun (WGS) entry which is preliminary data.</text>
</comment>
<name>A0A077M810_9MICO</name>
<keyword evidence="5" id="KW-1185">Reference proteome</keyword>
<dbReference type="Proteomes" id="UP000035720">
    <property type="component" value="Unassembled WGS sequence"/>
</dbReference>
<dbReference type="OrthoDB" id="9780520at2"/>
<evidence type="ECO:0000256" key="1">
    <source>
        <dbReference type="ARBA" id="ARBA00022857"/>
    </source>
</evidence>
<dbReference type="InterPro" id="IPR014189">
    <property type="entry name" value="Quinone_OxRdtase_PIG3"/>
</dbReference>
<dbReference type="PANTHER" id="PTHR48106">
    <property type="entry name" value="QUINONE OXIDOREDUCTASE PIG3-RELATED"/>
    <property type="match status" value="1"/>
</dbReference>
<feature type="domain" description="Enoyl reductase (ER)" evidence="3">
    <location>
        <begin position="10"/>
        <end position="329"/>
    </location>
</feature>
<keyword evidence="1" id="KW-0521">NADP</keyword>
<dbReference type="EMBL" id="CAJC01000112">
    <property type="protein sequence ID" value="CCI52724.1"/>
    <property type="molecule type" value="Genomic_DNA"/>
</dbReference>
<proteinExistence type="predicted"/>
<dbReference type="GO" id="GO:0016651">
    <property type="term" value="F:oxidoreductase activity, acting on NAD(P)H"/>
    <property type="evidence" value="ECO:0007669"/>
    <property type="project" value="TreeGrafter"/>
</dbReference>
<dbReference type="CDD" id="cd05276">
    <property type="entry name" value="p53_inducible_oxidoreductase"/>
    <property type="match status" value="1"/>
</dbReference>
<dbReference type="SUPFAM" id="SSF51735">
    <property type="entry name" value="NAD(P)-binding Rossmann-fold domains"/>
    <property type="match status" value="1"/>
</dbReference>
<dbReference type="GO" id="GO:0070402">
    <property type="term" value="F:NADPH binding"/>
    <property type="evidence" value="ECO:0007669"/>
    <property type="project" value="TreeGrafter"/>
</dbReference>
<keyword evidence="2 4" id="KW-0560">Oxidoreductase</keyword>
<dbReference type="EC" id="1.-.-.-" evidence="4"/>
<dbReference type="NCBIfam" id="TIGR02824">
    <property type="entry name" value="quinone_pig3"/>
    <property type="match status" value="1"/>
</dbReference>
<organism evidence="4 5">
    <name type="scientific">Nostocoides jenkinsii Ben 74</name>
    <dbReference type="NCBI Taxonomy" id="1193518"/>
    <lineage>
        <taxon>Bacteria</taxon>
        <taxon>Bacillati</taxon>
        <taxon>Actinomycetota</taxon>
        <taxon>Actinomycetes</taxon>
        <taxon>Micrococcales</taxon>
        <taxon>Intrasporangiaceae</taxon>
        <taxon>Nostocoides</taxon>
    </lineage>
</organism>
<evidence type="ECO:0000313" key="4">
    <source>
        <dbReference type="EMBL" id="CCI52724.1"/>
    </source>
</evidence>
<dbReference type="AlphaFoldDB" id="A0A077M810"/>
<dbReference type="RefSeq" id="WP_084733473.1">
    <property type="nucleotide sequence ID" value="NZ_HF571038.1"/>
</dbReference>
<gene>
    <name evidence="4" type="primary">TP53I</name>
    <name evidence="4" type="ORF">BN13_20046</name>
</gene>
<dbReference type="InterPro" id="IPR011032">
    <property type="entry name" value="GroES-like_sf"/>
</dbReference>
<dbReference type="InterPro" id="IPR036291">
    <property type="entry name" value="NAD(P)-bd_dom_sf"/>
</dbReference>